<geneLocation type="plasmid" evidence="2">
    <name>unnamed1</name>
</geneLocation>
<reference evidence="2" key="1">
    <citation type="submission" date="2015-03" db="EMBL/GenBank/DDBJ databases">
        <title>MIGS Cultured Bacterial/Archaeal sample from Brevibacillus laterosporus.</title>
        <authorList>
            <person name="Zeng D."/>
            <person name="Zhu L."/>
            <person name="Dong G."/>
            <person name="Ye W."/>
            <person name="Ren D."/>
            <person name="Wu L."/>
            <person name="Xu J."/>
            <person name="Li G."/>
            <person name="Guo L."/>
        </authorList>
    </citation>
    <scope>NUCLEOTIDE SEQUENCE</scope>
    <source>
        <strain evidence="2">B9</strain>
        <plasmid evidence="2">unnamed1</plasmid>
    </source>
</reference>
<keyword evidence="2" id="KW-0614">Plasmid</keyword>
<evidence type="ECO:0000256" key="1">
    <source>
        <dbReference type="SAM" id="Phobius"/>
    </source>
</evidence>
<dbReference type="AlphaFoldDB" id="A0A0F7EI60"/>
<feature type="transmembrane region" description="Helical" evidence="1">
    <location>
        <begin position="35"/>
        <end position="53"/>
    </location>
</feature>
<sequence>MDQLITFAKDYWVILILVLLAVFVLNFFLKALYKIVLFSLVVGAILVFGFNYTPTEVVNMGRQVVNGVDEVFTSTVRPLIDSEIKDATYNFREDGSYEIKTTNIRIEGKKGDPKATVYYKNFNFSINIQDLGELAQQHIQKAADGKSTP</sequence>
<protein>
    <submittedName>
        <fullName evidence="2">Uncharacterized protein</fullName>
    </submittedName>
</protein>
<evidence type="ECO:0000313" key="2">
    <source>
        <dbReference type="EMBL" id="AKF95110.1"/>
    </source>
</evidence>
<dbReference type="EMBL" id="CP011075">
    <property type="protein sequence ID" value="AKF95110.1"/>
    <property type="molecule type" value="Genomic_DNA"/>
</dbReference>
<proteinExistence type="predicted"/>
<gene>
    <name evidence="2" type="ORF">EX87_15750</name>
</gene>
<keyword evidence="1" id="KW-0472">Membrane</keyword>
<keyword evidence="1" id="KW-1133">Transmembrane helix</keyword>
<dbReference type="RefSeq" id="WP_031414115.1">
    <property type="nucleotide sequence ID" value="NZ_CP011075.1"/>
</dbReference>
<name>A0A0F7EI60_BRELA</name>
<organism evidence="2">
    <name type="scientific">Brevibacillus laterosporus</name>
    <name type="common">Bacillus laterosporus</name>
    <dbReference type="NCBI Taxonomy" id="1465"/>
    <lineage>
        <taxon>Bacteria</taxon>
        <taxon>Bacillati</taxon>
        <taxon>Bacillota</taxon>
        <taxon>Bacilli</taxon>
        <taxon>Bacillales</taxon>
        <taxon>Paenibacillaceae</taxon>
        <taxon>Brevibacillus</taxon>
    </lineage>
</organism>
<feature type="transmembrane region" description="Helical" evidence="1">
    <location>
        <begin position="12"/>
        <end position="29"/>
    </location>
</feature>
<accession>A0A0F7EI60</accession>
<keyword evidence="1" id="KW-0812">Transmembrane</keyword>